<feature type="region of interest" description="Disordered" evidence="1">
    <location>
        <begin position="93"/>
        <end position="129"/>
    </location>
</feature>
<evidence type="ECO:0000256" key="2">
    <source>
        <dbReference type="SAM" id="SignalP"/>
    </source>
</evidence>
<comment type="caution">
    <text evidence="3">The sequence shown here is derived from an EMBL/GenBank/DDBJ whole genome shotgun (WGS) entry which is preliminary data.</text>
</comment>
<accession>A0A5C6FC77</accession>
<feature type="chain" id="PRO_5022986955" evidence="2">
    <location>
        <begin position="20"/>
        <end position="265"/>
    </location>
</feature>
<name>A0A5C6FC77_9BACT</name>
<dbReference type="EMBL" id="SJPX01000001">
    <property type="protein sequence ID" value="TWU57904.1"/>
    <property type="molecule type" value="Genomic_DNA"/>
</dbReference>
<evidence type="ECO:0000313" key="3">
    <source>
        <dbReference type="EMBL" id="TWU57904.1"/>
    </source>
</evidence>
<dbReference type="RefSeq" id="WP_146532718.1">
    <property type="nucleotide sequence ID" value="NZ_SJPX01000001.1"/>
</dbReference>
<evidence type="ECO:0000256" key="1">
    <source>
        <dbReference type="SAM" id="MobiDB-lite"/>
    </source>
</evidence>
<evidence type="ECO:0000313" key="4">
    <source>
        <dbReference type="Proteomes" id="UP000317977"/>
    </source>
</evidence>
<feature type="signal peptide" evidence="2">
    <location>
        <begin position="1"/>
        <end position="19"/>
    </location>
</feature>
<keyword evidence="4" id="KW-1185">Reference proteome</keyword>
<reference evidence="3 4" key="1">
    <citation type="submission" date="2019-02" db="EMBL/GenBank/DDBJ databases">
        <title>Deep-cultivation of Planctomycetes and their phenomic and genomic characterization uncovers novel biology.</title>
        <authorList>
            <person name="Wiegand S."/>
            <person name="Jogler M."/>
            <person name="Boedeker C."/>
            <person name="Pinto D."/>
            <person name="Vollmers J."/>
            <person name="Rivas-Marin E."/>
            <person name="Kohn T."/>
            <person name="Peeters S.H."/>
            <person name="Heuer A."/>
            <person name="Rast P."/>
            <person name="Oberbeckmann S."/>
            <person name="Bunk B."/>
            <person name="Jeske O."/>
            <person name="Meyerdierks A."/>
            <person name="Storesund J.E."/>
            <person name="Kallscheuer N."/>
            <person name="Luecker S."/>
            <person name="Lage O.M."/>
            <person name="Pohl T."/>
            <person name="Merkel B.J."/>
            <person name="Hornburger P."/>
            <person name="Mueller R.-W."/>
            <person name="Bruemmer F."/>
            <person name="Labrenz M."/>
            <person name="Spormann A.M."/>
            <person name="Op Den Camp H."/>
            <person name="Overmann J."/>
            <person name="Amann R."/>
            <person name="Jetten M.S.M."/>
            <person name="Mascher T."/>
            <person name="Medema M.H."/>
            <person name="Devos D.P."/>
            <person name="Kaster A.-K."/>
            <person name="Ovreas L."/>
            <person name="Rohde M."/>
            <person name="Galperin M.Y."/>
            <person name="Jogler C."/>
        </authorList>
    </citation>
    <scope>NUCLEOTIDE SEQUENCE [LARGE SCALE GENOMIC DNA]</scope>
    <source>
        <strain evidence="3 4">Poly59</strain>
    </source>
</reference>
<protein>
    <submittedName>
        <fullName evidence="3">Uncharacterized protein</fullName>
    </submittedName>
</protein>
<proteinExistence type="predicted"/>
<sequence length="265" mass="28052" precursor="true">MRIQKLCAFLVLVAFSYGAGLNDVDSADAAESDTAQDFFAAIDARQLEATFIPADAAVARVILRNLTNHNLDLKLPAAIAGVPVLAQFGNQQGQGAGQGQAQAGGGGQSVGAGMQGQGQGQGIGQGIGQGFGPQGGQVGGFMRIPPGKTMRMKLATVCLQHGKPEPNPRMQYRIVPIADFTNNAIIERLCTMLGPDDLNQSVAQAAAWHVIDGMSWESLAQKNQFESKYVGQIKFFTSGEIEQAKKLVTRLNDSLTLVSSGYETR</sequence>
<gene>
    <name evidence="3" type="ORF">Poly59_08130</name>
</gene>
<dbReference type="Proteomes" id="UP000317977">
    <property type="component" value="Unassembled WGS sequence"/>
</dbReference>
<dbReference type="OrthoDB" id="257181at2"/>
<dbReference type="AlphaFoldDB" id="A0A5C6FC77"/>
<organism evidence="3 4">
    <name type="scientific">Rubripirellula reticaptiva</name>
    <dbReference type="NCBI Taxonomy" id="2528013"/>
    <lineage>
        <taxon>Bacteria</taxon>
        <taxon>Pseudomonadati</taxon>
        <taxon>Planctomycetota</taxon>
        <taxon>Planctomycetia</taxon>
        <taxon>Pirellulales</taxon>
        <taxon>Pirellulaceae</taxon>
        <taxon>Rubripirellula</taxon>
    </lineage>
</organism>
<keyword evidence="2" id="KW-0732">Signal</keyword>